<dbReference type="EMBL" id="LASW01000166">
    <property type="protein sequence ID" value="KKB97219.1"/>
    <property type="molecule type" value="Genomic_DNA"/>
</dbReference>
<accession>A0A0F5MRK8</accession>
<dbReference type="Proteomes" id="UP000034416">
    <property type="component" value="Unassembled WGS sequence"/>
</dbReference>
<dbReference type="OrthoDB" id="4762227at2"/>
<protein>
    <recommendedName>
        <fullName evidence="7">ANTAR domain-containing protein</fullName>
    </recommendedName>
</protein>
<organism evidence="1 4">
    <name type="scientific">Mycolicibacter arupensis</name>
    <dbReference type="NCBI Taxonomy" id="342002"/>
    <lineage>
        <taxon>Bacteria</taxon>
        <taxon>Bacillati</taxon>
        <taxon>Actinomycetota</taxon>
        <taxon>Actinomycetes</taxon>
        <taxon>Mycobacteriales</taxon>
        <taxon>Mycobacteriaceae</taxon>
        <taxon>Mycolicibacter</taxon>
    </lineage>
</organism>
<evidence type="ECO:0000313" key="5">
    <source>
        <dbReference type="Proteomes" id="UP000192327"/>
    </source>
</evidence>
<reference evidence="4" key="1">
    <citation type="submission" date="2015-04" db="EMBL/GenBank/DDBJ databases">
        <title>Genome sequence of Mycobacterium arupense GUC1.</title>
        <authorList>
            <person name="Greninger A.L."/>
            <person name="Cunningham G."/>
            <person name="Chiu C.Y."/>
            <person name="Miller S."/>
        </authorList>
    </citation>
    <scope>NUCLEOTIDE SEQUENCE [LARGE SCALE GENOMIC DNA]</scope>
    <source>
        <strain evidence="4">GUC1</strain>
    </source>
</reference>
<evidence type="ECO:0000313" key="4">
    <source>
        <dbReference type="Proteomes" id="UP000034416"/>
    </source>
</evidence>
<dbReference type="PATRIC" id="fig|342002.3.peg.3982"/>
<dbReference type="STRING" id="342002.BST15_15255"/>
<reference evidence="1" key="2">
    <citation type="submission" date="2015-04" db="EMBL/GenBank/DDBJ databases">
        <title>Genome sequence of Mycobacterium arupense strain GUC1.</title>
        <authorList>
            <person name="Greninger A.L."/>
            <person name="Cunningham G."/>
            <person name="Chiu C.Y."/>
            <person name="Miller S."/>
        </authorList>
    </citation>
    <scope>NUCLEOTIDE SEQUENCE</scope>
    <source>
        <strain evidence="1">GUC1</strain>
    </source>
</reference>
<comment type="caution">
    <text evidence="1">The sequence shown here is derived from an EMBL/GenBank/DDBJ whole genome shotgun (WGS) entry which is preliminary data.</text>
</comment>
<sequence>MDITAALAADLAALTEILDDPDFDLTDTLRQLAGNTKLAVGSYLGLTVMITASGRQSSFTVLESGTELGDIVTSMRLPMTRAVSDAIAGPFAVLILYAGNPGAFVDLAADLAWLTGLALTEFVLDQHRVPPQPSPGGLAAASLIDQAIGVLIAGGYTLEHAHRELDARARRLGVGRNGSANDILGELNQPVSEDD</sequence>
<dbReference type="EMBL" id="MVHH01000036">
    <property type="protein sequence ID" value="OQZ94921.1"/>
    <property type="molecule type" value="Genomic_DNA"/>
</dbReference>
<dbReference type="RefSeq" id="WP_046191382.1">
    <property type="nucleotide sequence ID" value="NZ_JACKUJ010000038.1"/>
</dbReference>
<gene>
    <name evidence="2" type="ORF">BST15_15255</name>
    <name evidence="3" type="ORF">E6Q54_17435</name>
    <name evidence="1" type="ORF">WR43_20100</name>
</gene>
<dbReference type="Proteomes" id="UP000192327">
    <property type="component" value="Unassembled WGS sequence"/>
</dbReference>
<evidence type="ECO:0000313" key="3">
    <source>
        <dbReference type="EMBL" id="TXI52922.1"/>
    </source>
</evidence>
<evidence type="ECO:0008006" key="7">
    <source>
        <dbReference type="Google" id="ProtNLM"/>
    </source>
</evidence>
<dbReference type="AlphaFoldDB" id="A0A0F5MRK8"/>
<dbReference type="Proteomes" id="UP000321797">
    <property type="component" value="Unassembled WGS sequence"/>
</dbReference>
<evidence type="ECO:0000313" key="2">
    <source>
        <dbReference type="EMBL" id="OQZ94921.1"/>
    </source>
</evidence>
<evidence type="ECO:0000313" key="1">
    <source>
        <dbReference type="EMBL" id="KKB97219.1"/>
    </source>
</evidence>
<name>A0A0F5MRK8_9MYCO</name>
<reference evidence="3 6" key="4">
    <citation type="submission" date="2018-09" db="EMBL/GenBank/DDBJ databases">
        <title>Metagenome Assembled Genomes from an Advanced Water Purification Facility.</title>
        <authorList>
            <person name="Stamps B.W."/>
            <person name="Spear J.R."/>
        </authorList>
    </citation>
    <scope>NUCLEOTIDE SEQUENCE [LARGE SCALE GENOMIC DNA]</scope>
    <source>
        <strain evidence="3">Bin_29_2</strain>
    </source>
</reference>
<reference evidence="2 5" key="3">
    <citation type="submission" date="2016-12" db="EMBL/GenBank/DDBJ databases">
        <title>The new phylogeny of genus Mycobacterium.</title>
        <authorList>
            <person name="Tortoli E."/>
            <person name="Trovato A."/>
            <person name="Cirillo D.M."/>
        </authorList>
    </citation>
    <scope>NUCLEOTIDE SEQUENCE [LARGE SCALE GENOMIC DNA]</scope>
    <source>
        <strain evidence="2 5">DSM 44942</strain>
    </source>
</reference>
<keyword evidence="5" id="KW-1185">Reference proteome</keyword>
<proteinExistence type="predicted"/>
<evidence type="ECO:0000313" key="6">
    <source>
        <dbReference type="Proteomes" id="UP000321797"/>
    </source>
</evidence>
<dbReference type="EMBL" id="SSGD01000117">
    <property type="protein sequence ID" value="TXI52922.1"/>
    <property type="molecule type" value="Genomic_DNA"/>
</dbReference>